<comment type="caution">
    <text evidence="1">The sequence shown here is derived from an EMBL/GenBank/DDBJ whole genome shotgun (WGS) entry which is preliminary data.</text>
</comment>
<reference evidence="1 2" key="1">
    <citation type="submission" date="2021-06" db="EMBL/GenBank/DDBJ databases">
        <title>Caerostris extrusa draft genome.</title>
        <authorList>
            <person name="Kono N."/>
            <person name="Arakawa K."/>
        </authorList>
    </citation>
    <scope>NUCLEOTIDE SEQUENCE [LARGE SCALE GENOMIC DNA]</scope>
</reference>
<dbReference type="EMBL" id="BPLR01014130">
    <property type="protein sequence ID" value="GIY66557.1"/>
    <property type="molecule type" value="Genomic_DNA"/>
</dbReference>
<dbReference type="AlphaFoldDB" id="A0AAV4V8I7"/>
<dbReference type="Proteomes" id="UP001054945">
    <property type="component" value="Unassembled WGS sequence"/>
</dbReference>
<proteinExistence type="predicted"/>
<sequence length="82" mass="9250">MTSSSKWYHHTIPHLHHKAVSLYDIFVIQQYHTYDVTSSSTAERTYDMASSAISDMTSSSYSSTYDMTSSSNNIIHDMTSSS</sequence>
<organism evidence="1 2">
    <name type="scientific">Caerostris extrusa</name>
    <name type="common">Bark spider</name>
    <name type="synonym">Caerostris bankana</name>
    <dbReference type="NCBI Taxonomy" id="172846"/>
    <lineage>
        <taxon>Eukaryota</taxon>
        <taxon>Metazoa</taxon>
        <taxon>Ecdysozoa</taxon>
        <taxon>Arthropoda</taxon>
        <taxon>Chelicerata</taxon>
        <taxon>Arachnida</taxon>
        <taxon>Araneae</taxon>
        <taxon>Araneomorphae</taxon>
        <taxon>Entelegynae</taxon>
        <taxon>Araneoidea</taxon>
        <taxon>Araneidae</taxon>
        <taxon>Caerostris</taxon>
    </lineage>
</organism>
<name>A0AAV4V8I7_CAEEX</name>
<evidence type="ECO:0000313" key="1">
    <source>
        <dbReference type="EMBL" id="GIY66557.1"/>
    </source>
</evidence>
<protein>
    <submittedName>
        <fullName evidence="1">Uncharacterized protein</fullName>
    </submittedName>
</protein>
<keyword evidence="2" id="KW-1185">Reference proteome</keyword>
<accession>A0AAV4V8I7</accession>
<evidence type="ECO:0000313" key="2">
    <source>
        <dbReference type="Proteomes" id="UP001054945"/>
    </source>
</evidence>
<gene>
    <name evidence="1" type="ORF">CEXT_285261</name>
</gene>